<proteinExistence type="predicted"/>
<name>A0A9N9BE05_9GLOM</name>
<accession>A0A9N9BE05</accession>
<evidence type="ECO:0000313" key="1">
    <source>
        <dbReference type="EMBL" id="CAG8560547.1"/>
    </source>
</evidence>
<dbReference type="EMBL" id="CAJVPK010000934">
    <property type="protein sequence ID" value="CAG8560547.1"/>
    <property type="molecule type" value="Genomic_DNA"/>
</dbReference>
<dbReference type="AlphaFoldDB" id="A0A9N9BE05"/>
<keyword evidence="2" id="KW-1185">Reference proteome</keyword>
<evidence type="ECO:0000313" key="2">
    <source>
        <dbReference type="Proteomes" id="UP000789706"/>
    </source>
</evidence>
<gene>
    <name evidence="1" type="ORF">DEBURN_LOCUS7567</name>
</gene>
<organism evidence="1 2">
    <name type="scientific">Diversispora eburnea</name>
    <dbReference type="NCBI Taxonomy" id="1213867"/>
    <lineage>
        <taxon>Eukaryota</taxon>
        <taxon>Fungi</taxon>
        <taxon>Fungi incertae sedis</taxon>
        <taxon>Mucoromycota</taxon>
        <taxon>Glomeromycotina</taxon>
        <taxon>Glomeromycetes</taxon>
        <taxon>Diversisporales</taxon>
        <taxon>Diversisporaceae</taxon>
        <taxon>Diversispora</taxon>
    </lineage>
</organism>
<comment type="caution">
    <text evidence="1">The sequence shown here is derived from an EMBL/GenBank/DDBJ whole genome shotgun (WGS) entry which is preliminary data.</text>
</comment>
<reference evidence="1" key="1">
    <citation type="submission" date="2021-06" db="EMBL/GenBank/DDBJ databases">
        <authorList>
            <person name="Kallberg Y."/>
            <person name="Tangrot J."/>
            <person name="Rosling A."/>
        </authorList>
    </citation>
    <scope>NUCLEOTIDE SEQUENCE</scope>
    <source>
        <strain evidence="1">AZ414A</strain>
    </source>
</reference>
<protein>
    <submittedName>
        <fullName evidence="1">459_t:CDS:1</fullName>
    </submittedName>
</protein>
<sequence>MLACIGTGPIRRRRNNTNNNQQYTITTPRRSDRIQQRNHHQQIQALNQEQLQRRQDLNQRLLNIYQGMQQEDLDILRAQRGLLRSFSIFQENKEGFLLVITLAQLTMPQFLPVFFGFLVSGSTKLPNGLGFLFPVGSIPTRKLESFHLIIASDSIIKIVQEKCSKWR</sequence>
<dbReference type="Proteomes" id="UP000789706">
    <property type="component" value="Unassembled WGS sequence"/>
</dbReference>